<accession>A0A128FF60</accession>
<dbReference type="AlphaFoldDB" id="A0A128FF60"/>
<protein>
    <submittedName>
        <fullName evidence="1">Uncharacterized protein</fullName>
    </submittedName>
</protein>
<name>A0A128FF60_9GAMM</name>
<evidence type="ECO:0000313" key="2">
    <source>
        <dbReference type="Proteomes" id="UP000073601"/>
    </source>
</evidence>
<reference evidence="2" key="1">
    <citation type="submission" date="2016-02" db="EMBL/GenBank/DDBJ databases">
        <authorList>
            <person name="Rodrigo-Torres Lidia"/>
            <person name="Arahal R.David."/>
        </authorList>
    </citation>
    <scope>NUCLEOTIDE SEQUENCE [LARGE SCALE GENOMIC DNA]</scope>
    <source>
        <strain evidence="2">CECT 8713</strain>
    </source>
</reference>
<dbReference type="Proteomes" id="UP000073601">
    <property type="component" value="Unassembled WGS sequence"/>
</dbReference>
<organism evidence="1 2">
    <name type="scientific">Grimontia marina</name>
    <dbReference type="NCBI Taxonomy" id="646534"/>
    <lineage>
        <taxon>Bacteria</taxon>
        <taxon>Pseudomonadati</taxon>
        <taxon>Pseudomonadota</taxon>
        <taxon>Gammaproteobacteria</taxon>
        <taxon>Vibrionales</taxon>
        <taxon>Vibrionaceae</taxon>
        <taxon>Grimontia</taxon>
    </lineage>
</organism>
<dbReference type="EMBL" id="FIZY01000037">
    <property type="protein sequence ID" value="CZF85433.1"/>
    <property type="molecule type" value="Genomic_DNA"/>
</dbReference>
<proteinExistence type="predicted"/>
<keyword evidence="2" id="KW-1185">Reference proteome</keyword>
<evidence type="ECO:0000313" key="1">
    <source>
        <dbReference type="EMBL" id="CZF85433.1"/>
    </source>
</evidence>
<gene>
    <name evidence="1" type="ORF">GMA8713_03530</name>
</gene>
<sequence>MLIVVRNAKPNHDFVKKRHGFQQRIGISEVGSGSEDKLILTGSE</sequence>